<comment type="caution">
    <text evidence="8">The sequence shown here is derived from an EMBL/GenBank/DDBJ whole genome shotgun (WGS) entry which is preliminary data.</text>
</comment>
<evidence type="ECO:0000256" key="4">
    <source>
        <dbReference type="ARBA" id="ARBA00022723"/>
    </source>
</evidence>
<evidence type="ECO:0000256" key="2">
    <source>
        <dbReference type="ARBA" id="ARBA00009374"/>
    </source>
</evidence>
<dbReference type="InterPro" id="IPR007650">
    <property type="entry name" value="Zf-FLZ_dom"/>
</dbReference>
<dbReference type="PROSITE" id="PS51795">
    <property type="entry name" value="ZF_FLZ"/>
    <property type="match status" value="1"/>
</dbReference>
<reference evidence="8 9" key="1">
    <citation type="journal article" date="2022" name="Nat. Plants">
        <title>Genomes of leafy and leafless Platanthera orchids illuminate the evolution of mycoheterotrophy.</title>
        <authorList>
            <person name="Li M.H."/>
            <person name="Liu K.W."/>
            <person name="Li Z."/>
            <person name="Lu H.C."/>
            <person name="Ye Q.L."/>
            <person name="Zhang D."/>
            <person name="Wang J.Y."/>
            <person name="Li Y.F."/>
            <person name="Zhong Z.M."/>
            <person name="Liu X."/>
            <person name="Yu X."/>
            <person name="Liu D.K."/>
            <person name="Tu X.D."/>
            <person name="Liu B."/>
            <person name="Hao Y."/>
            <person name="Liao X.Y."/>
            <person name="Jiang Y.T."/>
            <person name="Sun W.H."/>
            <person name="Chen J."/>
            <person name="Chen Y.Q."/>
            <person name="Ai Y."/>
            <person name="Zhai J.W."/>
            <person name="Wu S.S."/>
            <person name="Zhou Z."/>
            <person name="Hsiao Y.Y."/>
            <person name="Wu W.L."/>
            <person name="Chen Y.Y."/>
            <person name="Lin Y.F."/>
            <person name="Hsu J.L."/>
            <person name="Li C.Y."/>
            <person name="Wang Z.W."/>
            <person name="Zhao X."/>
            <person name="Zhong W.Y."/>
            <person name="Ma X.K."/>
            <person name="Ma L."/>
            <person name="Huang J."/>
            <person name="Chen G.Z."/>
            <person name="Huang M.Z."/>
            <person name="Huang L."/>
            <person name="Peng D.H."/>
            <person name="Luo Y.B."/>
            <person name="Zou S.Q."/>
            <person name="Chen S.P."/>
            <person name="Lan S."/>
            <person name="Tsai W.C."/>
            <person name="Van de Peer Y."/>
            <person name="Liu Z.J."/>
        </authorList>
    </citation>
    <scope>NUCLEOTIDE SEQUENCE [LARGE SCALE GENOMIC DNA]</scope>
    <source>
        <strain evidence="8">Lor287</strain>
    </source>
</reference>
<name>A0AAP0B807_9ASPA</name>
<evidence type="ECO:0000259" key="7">
    <source>
        <dbReference type="PROSITE" id="PS51795"/>
    </source>
</evidence>
<organism evidence="8 9">
    <name type="scientific">Platanthera zijinensis</name>
    <dbReference type="NCBI Taxonomy" id="2320716"/>
    <lineage>
        <taxon>Eukaryota</taxon>
        <taxon>Viridiplantae</taxon>
        <taxon>Streptophyta</taxon>
        <taxon>Embryophyta</taxon>
        <taxon>Tracheophyta</taxon>
        <taxon>Spermatophyta</taxon>
        <taxon>Magnoliopsida</taxon>
        <taxon>Liliopsida</taxon>
        <taxon>Asparagales</taxon>
        <taxon>Orchidaceae</taxon>
        <taxon>Orchidoideae</taxon>
        <taxon>Orchideae</taxon>
        <taxon>Orchidinae</taxon>
        <taxon>Platanthera</taxon>
    </lineage>
</organism>
<feature type="domain" description="FLZ-type" evidence="7">
    <location>
        <begin position="53"/>
        <end position="96"/>
    </location>
</feature>
<dbReference type="Proteomes" id="UP001418222">
    <property type="component" value="Unassembled WGS sequence"/>
</dbReference>
<gene>
    <name evidence="8" type="ORF">KSP39_PZI017024</name>
</gene>
<dbReference type="AlphaFoldDB" id="A0AAP0B807"/>
<dbReference type="GO" id="GO:0046872">
    <property type="term" value="F:metal ion binding"/>
    <property type="evidence" value="ECO:0007669"/>
    <property type="project" value="UniProtKB-KW"/>
</dbReference>
<comment type="similarity">
    <text evidence="2">Belongs to the FLZ family.</text>
</comment>
<dbReference type="Pfam" id="PF04570">
    <property type="entry name" value="zf-FLZ"/>
    <property type="match status" value="1"/>
</dbReference>
<evidence type="ECO:0000256" key="6">
    <source>
        <dbReference type="SAM" id="MobiDB-lite"/>
    </source>
</evidence>
<evidence type="ECO:0000313" key="9">
    <source>
        <dbReference type="Proteomes" id="UP001418222"/>
    </source>
</evidence>
<dbReference type="PANTHER" id="PTHR33059">
    <property type="entry name" value="FCS-LIKE ZINC FINGER 5"/>
    <property type="match status" value="1"/>
</dbReference>
<evidence type="ECO:0000256" key="3">
    <source>
        <dbReference type="ARBA" id="ARBA00022490"/>
    </source>
</evidence>
<keyword evidence="3" id="KW-0963">Cytoplasm</keyword>
<feature type="region of interest" description="Disordered" evidence="6">
    <location>
        <begin position="96"/>
        <end position="132"/>
    </location>
</feature>
<proteinExistence type="inferred from homology"/>
<evidence type="ECO:0000256" key="1">
    <source>
        <dbReference type="ARBA" id="ARBA00004496"/>
    </source>
</evidence>
<protein>
    <recommendedName>
        <fullName evidence="7">FLZ-type domain-containing protein</fullName>
    </recommendedName>
</protein>
<sequence>METPTFPKSVNDLSASDASFWSSGDESSSGMSYGSPPEMSSDSDDHSVEDIAPFLSACANCNRILDPGFASFMYRGLAFCDEFCRDEFVIKDMEKKKKTRKTNGCSPEMTGRRKAADPPKTQMKAKEMFAVQ</sequence>
<dbReference type="PANTHER" id="PTHR33059:SF4">
    <property type="entry name" value="FCS-LIKE ZINC FINGER 5"/>
    <property type="match status" value="1"/>
</dbReference>
<feature type="compositionally biased region" description="Polar residues" evidence="6">
    <location>
        <begin position="1"/>
        <end position="14"/>
    </location>
</feature>
<feature type="region of interest" description="Disordered" evidence="6">
    <location>
        <begin position="1"/>
        <end position="47"/>
    </location>
</feature>
<evidence type="ECO:0000256" key="5">
    <source>
        <dbReference type="PROSITE-ProRule" id="PRU01131"/>
    </source>
</evidence>
<comment type="subcellular location">
    <subcellularLocation>
        <location evidence="1">Cytoplasm</location>
    </subcellularLocation>
</comment>
<feature type="compositionally biased region" description="Low complexity" evidence="6">
    <location>
        <begin position="16"/>
        <end position="40"/>
    </location>
</feature>
<keyword evidence="4" id="KW-0479">Metal-binding</keyword>
<keyword evidence="9" id="KW-1185">Reference proteome</keyword>
<feature type="zinc finger region" description="FLZ-type" evidence="5">
    <location>
        <begin position="53"/>
        <end position="96"/>
    </location>
</feature>
<dbReference type="EMBL" id="JBBWWQ010000014">
    <property type="protein sequence ID" value="KAK8931232.1"/>
    <property type="molecule type" value="Genomic_DNA"/>
</dbReference>
<dbReference type="GO" id="GO:0005737">
    <property type="term" value="C:cytoplasm"/>
    <property type="evidence" value="ECO:0007669"/>
    <property type="project" value="UniProtKB-SubCell"/>
</dbReference>
<accession>A0AAP0B807</accession>
<evidence type="ECO:0000313" key="8">
    <source>
        <dbReference type="EMBL" id="KAK8931232.1"/>
    </source>
</evidence>